<proteinExistence type="predicted"/>
<name>A0A6C0DUP7_9ZZZZ</name>
<evidence type="ECO:0000313" key="2">
    <source>
        <dbReference type="EMBL" id="QHT20557.1"/>
    </source>
</evidence>
<sequence>MSDIRLKKITVEPFQAPLIIQNGNVRINDTSNSSSMITGALIVDGGIGVNCTQDASSSSAGGSFTIGGGAGFTKNVYIGKNLSLDSASGTFNIGGISDNRLFLDTTTNKNFYLSPDGVNRRFTVSDTESSFSYTKTSTNSSTGALVVQGGLSINSTQSASSITQGGSLTVAGGIAIGQNVIVDKQVILGEQTSGTYGVNVRYTNKDQILLNNSNNITSGSINITGNTLFISNTNDVIVSTSTGSISLQSNNVTLMTSQSTNTTFLKYVSITDTIDSINSSTGALVITGGISVRNSTDSTHITNGGSLTVAGGIGISKKSYFGDSLGIDNLNANKSNKFILYQSSNDLTQTQEFTGLGNTGGGHLTYQVPSTSNDHIFYAATSSSARNEVFRIKGTNELSIRGSSQSYSILGGGDTNNSLSFQSQSSSTPMSINMFTKDGDSTDDIDIKIYASGSPSNVTNSEYLSLGFTNSNYILSSNKTGTGQLRNIILQNNNSQLTLSTNGSLLFNSTTTSSNSTTGSFIVQGGISINNTSNSTSVTNGGALTIAGGAGISKNLLLGSDLVINSVTINTSTVSTSFSNLQITANLYPSMQLVNSTISGTYGNQLSLFTLGKSDTDANNEFVRFSAINNNGYGIYSNKSGTGVTRYITVYSGTNANQLVLQTSGNVGINTSNPNFNLDINGTFNCNNIVTFTSTTPSNNSSTGNLVLNGGISIRNTSDASSVTSGGSITSVGGIGILGRSYFGGIATFSNTTTSTSSTSAAVQVVGGLAISSTANSVSFTNGGAFTIAGGASIAKDLWINGNLYGNSTSSTLSSLLLTSSQNSINSSTGALVVAGGLSIQTTQNASSTTQGGGLTIAGGTSVTKDIHVGGDANVYGIGKYITSTNNFIEVYDNLNIRRVSLDKNISSHNFSISRYDSLGTFVQRVFDISYSDGTMTFNNTIPSTSNASSSIIMSGGLSINSTQTATNVSNGGSLTLRGGLSIGRNMFIGGDVTFLSTTASTNVSNGALLIAGGVGISGNMNVLGDTTITGNLTVNGQTTSVVSTNTVIGDNILVLNSGPTGSKDAGFIVQRQQSDNDSGSGDVVTDTNSTPDTLPSQTGMTNVQIKLNTSASAVDNYYTNWWIKITSGFSNNQVRKITGYIGSTRVATISSAWTTQNPSIGDNVLLYNKPYVGLVYNEIRDRFEFGGTVQDPGQTNVTFTDNIPIYFSAATSTSTQPSINSTTGALLISGGISISNTTDAVNNTYGGTLTTLGGASIGKKLYVGQKVFVNNIDITPNSGDIYSSLSFTAANNQTSFANITGLVFSSDVWGFDIYLASQLTTSNSSNLYCNFHIRGVNKGSSWEIIKTYVGDDTGIEFNITSSGQLQYTTPNYANFTQLVFKARAFVN</sequence>
<protein>
    <submittedName>
        <fullName evidence="2">Uncharacterized protein</fullName>
    </submittedName>
</protein>
<dbReference type="EMBL" id="MN739679">
    <property type="protein sequence ID" value="QHT20557.1"/>
    <property type="molecule type" value="Genomic_DNA"/>
</dbReference>
<feature type="region of interest" description="Disordered" evidence="1">
    <location>
        <begin position="1073"/>
        <end position="1099"/>
    </location>
</feature>
<organism evidence="2">
    <name type="scientific">viral metagenome</name>
    <dbReference type="NCBI Taxonomy" id="1070528"/>
    <lineage>
        <taxon>unclassified sequences</taxon>
        <taxon>metagenomes</taxon>
        <taxon>organismal metagenomes</taxon>
    </lineage>
</organism>
<evidence type="ECO:0000256" key="1">
    <source>
        <dbReference type="SAM" id="MobiDB-lite"/>
    </source>
</evidence>
<accession>A0A6C0DUP7</accession>
<reference evidence="2" key="1">
    <citation type="journal article" date="2020" name="Nature">
        <title>Giant virus diversity and host interactions through global metagenomics.</title>
        <authorList>
            <person name="Schulz F."/>
            <person name="Roux S."/>
            <person name="Paez-Espino D."/>
            <person name="Jungbluth S."/>
            <person name="Walsh D.A."/>
            <person name="Denef V.J."/>
            <person name="McMahon K.D."/>
            <person name="Konstantinidis K.T."/>
            <person name="Eloe-Fadrosh E.A."/>
            <person name="Kyrpides N.C."/>
            <person name="Woyke T."/>
        </authorList>
    </citation>
    <scope>NUCLEOTIDE SEQUENCE</scope>
    <source>
        <strain evidence="2">GVMAG-M-3300023174-68</strain>
    </source>
</reference>